<dbReference type="EMBL" id="CAJVCH010015647">
    <property type="protein sequence ID" value="CAG7679801.1"/>
    <property type="molecule type" value="Genomic_DNA"/>
</dbReference>
<sequence length="69" mass="7831">MKFDPVSSLQLQINRILLLSYMKPIDSAWRVEDLSNAPSSDFCVYHIVTPNLPSRKGYTTLPTSFSLLN</sequence>
<dbReference type="AlphaFoldDB" id="A0A8J2JPV8"/>
<protein>
    <submittedName>
        <fullName evidence="1">Uncharacterized protein</fullName>
    </submittedName>
</protein>
<name>A0A8J2JPV8_9HEXA</name>
<organism evidence="1 2">
    <name type="scientific">Allacma fusca</name>
    <dbReference type="NCBI Taxonomy" id="39272"/>
    <lineage>
        <taxon>Eukaryota</taxon>
        <taxon>Metazoa</taxon>
        <taxon>Ecdysozoa</taxon>
        <taxon>Arthropoda</taxon>
        <taxon>Hexapoda</taxon>
        <taxon>Collembola</taxon>
        <taxon>Symphypleona</taxon>
        <taxon>Sminthuridae</taxon>
        <taxon>Allacma</taxon>
    </lineage>
</organism>
<dbReference type="Proteomes" id="UP000708208">
    <property type="component" value="Unassembled WGS sequence"/>
</dbReference>
<comment type="caution">
    <text evidence="1">The sequence shown here is derived from an EMBL/GenBank/DDBJ whole genome shotgun (WGS) entry which is preliminary data.</text>
</comment>
<reference evidence="1" key="1">
    <citation type="submission" date="2021-06" db="EMBL/GenBank/DDBJ databases">
        <authorList>
            <person name="Hodson N. C."/>
            <person name="Mongue J. A."/>
            <person name="Jaron S. K."/>
        </authorList>
    </citation>
    <scope>NUCLEOTIDE SEQUENCE</scope>
</reference>
<evidence type="ECO:0000313" key="2">
    <source>
        <dbReference type="Proteomes" id="UP000708208"/>
    </source>
</evidence>
<keyword evidence="2" id="KW-1185">Reference proteome</keyword>
<proteinExistence type="predicted"/>
<gene>
    <name evidence="1" type="ORF">AFUS01_LOCUS2706</name>
</gene>
<evidence type="ECO:0000313" key="1">
    <source>
        <dbReference type="EMBL" id="CAG7679801.1"/>
    </source>
</evidence>
<accession>A0A8J2JPV8</accession>